<evidence type="ECO:0008006" key="3">
    <source>
        <dbReference type="Google" id="ProtNLM"/>
    </source>
</evidence>
<reference evidence="1" key="1">
    <citation type="submission" date="2023-11" db="EMBL/GenBank/DDBJ databases">
        <authorList>
            <person name="Alioto T."/>
            <person name="Alioto T."/>
            <person name="Gomez Garrido J."/>
        </authorList>
    </citation>
    <scope>NUCLEOTIDE SEQUENCE</scope>
</reference>
<organism evidence="1 2">
    <name type="scientific">Lecanosticta acicola</name>
    <dbReference type="NCBI Taxonomy" id="111012"/>
    <lineage>
        <taxon>Eukaryota</taxon>
        <taxon>Fungi</taxon>
        <taxon>Dikarya</taxon>
        <taxon>Ascomycota</taxon>
        <taxon>Pezizomycotina</taxon>
        <taxon>Dothideomycetes</taxon>
        <taxon>Dothideomycetidae</taxon>
        <taxon>Mycosphaerellales</taxon>
        <taxon>Mycosphaerellaceae</taxon>
        <taxon>Lecanosticta</taxon>
    </lineage>
</organism>
<dbReference type="EMBL" id="CAVMBE010000078">
    <property type="protein sequence ID" value="CAK4033105.1"/>
    <property type="molecule type" value="Genomic_DNA"/>
</dbReference>
<comment type="caution">
    <text evidence="1">The sequence shown here is derived from an EMBL/GenBank/DDBJ whole genome shotgun (WGS) entry which is preliminary data.</text>
</comment>
<dbReference type="SUPFAM" id="SSF56112">
    <property type="entry name" value="Protein kinase-like (PK-like)"/>
    <property type="match status" value="1"/>
</dbReference>
<dbReference type="PANTHER" id="PTHR21310:SF37">
    <property type="entry name" value="AMINOGLYCOSIDE PHOSPHOTRANSFERASE DOMAIN-CONTAINING PROTEIN"/>
    <property type="match status" value="1"/>
</dbReference>
<gene>
    <name evidence="1" type="ORF">LECACI_7A008263</name>
</gene>
<dbReference type="InterPro" id="IPR011009">
    <property type="entry name" value="Kinase-like_dom_sf"/>
</dbReference>
<dbReference type="Proteomes" id="UP001296104">
    <property type="component" value="Unassembled WGS sequence"/>
</dbReference>
<sequence>MHGPTLPTLRGPVTEQEALDADKDMIHALSYPQSRYDFYVYLETQRRQIEQVVSEHLGIPRAACSLSQVKEWIHGSYNACLPVWINQPQGSRRVMIRFPLPYKVGESHFPGNVEEKLRCEAATYIWLHNKCPSVPIPRLLAFGLPGTQCVSYGWNIVDRPNQITVHAARSSVILERYGYLIIEYVDDGRMLSESWENYRHERIRRANLFRGLSRVQLELRKHPLPYIGSLTVNDSGILELANRPLTLLLHELENHGIPTGIERHQVYSSVEDYYSDLLACHDNRMRYQPNSIRDVLDGQGQLAALVGMRALRNQFTVRQHDDGPCFLSLTDLHQGNIFVDDQWNIVRIIDLEWACARPSQMHNVPYWLTSRGIDCLDGEALQAYRVLFDEFVSACKEVEEYIPVPGERLSQSLESNWTSGRFWFTQALDCPQALYLIFVDHIQSRHGGLSDFNDDFDATLAKYWSKDTSELIAKKVDEHAEYQMNIQRLYIDIRRSDSLSAVATAPDNESI</sequence>
<evidence type="ECO:0000313" key="2">
    <source>
        <dbReference type="Proteomes" id="UP001296104"/>
    </source>
</evidence>
<evidence type="ECO:0000313" key="1">
    <source>
        <dbReference type="EMBL" id="CAK4033105.1"/>
    </source>
</evidence>
<protein>
    <recommendedName>
        <fullName evidence="3">Aminoglycoside phosphotransferase domain-containing protein</fullName>
    </recommendedName>
</protein>
<keyword evidence="2" id="KW-1185">Reference proteome</keyword>
<accession>A0AAI8Z5K3</accession>
<dbReference type="PANTHER" id="PTHR21310">
    <property type="entry name" value="AMINOGLYCOSIDE PHOSPHOTRANSFERASE-RELATED-RELATED"/>
    <property type="match status" value="1"/>
</dbReference>
<name>A0AAI8Z5K3_9PEZI</name>
<dbReference type="AlphaFoldDB" id="A0AAI8Z5K3"/>
<dbReference type="InterPro" id="IPR051678">
    <property type="entry name" value="AGP_Transferase"/>
</dbReference>
<proteinExistence type="predicted"/>